<feature type="region of interest" description="Disordered" evidence="1">
    <location>
        <begin position="405"/>
        <end position="428"/>
    </location>
</feature>
<organism evidence="3 4">
    <name type="scientific">Dyadobacter jiangsuensis</name>
    <dbReference type="NCBI Taxonomy" id="1591085"/>
    <lineage>
        <taxon>Bacteria</taxon>
        <taxon>Pseudomonadati</taxon>
        <taxon>Bacteroidota</taxon>
        <taxon>Cytophagia</taxon>
        <taxon>Cytophagales</taxon>
        <taxon>Spirosomataceae</taxon>
        <taxon>Dyadobacter</taxon>
    </lineage>
</organism>
<feature type="transmembrane region" description="Helical" evidence="2">
    <location>
        <begin position="37"/>
        <end position="54"/>
    </location>
</feature>
<dbReference type="RefSeq" id="WP_106598126.1">
    <property type="nucleotide sequence ID" value="NZ_PYAS01000013.1"/>
</dbReference>
<feature type="transmembrane region" description="Helical" evidence="2">
    <location>
        <begin position="205"/>
        <end position="230"/>
    </location>
</feature>
<keyword evidence="2" id="KW-0472">Membrane</keyword>
<feature type="transmembrane region" description="Helical" evidence="2">
    <location>
        <begin position="91"/>
        <end position="109"/>
    </location>
</feature>
<feature type="transmembrane region" description="Helical" evidence="2">
    <location>
        <begin position="338"/>
        <end position="358"/>
    </location>
</feature>
<feature type="transmembrane region" description="Helical" evidence="2">
    <location>
        <begin position="121"/>
        <end position="142"/>
    </location>
</feature>
<keyword evidence="2" id="KW-0812">Transmembrane</keyword>
<evidence type="ECO:0000313" key="3">
    <source>
        <dbReference type="EMBL" id="PSL24796.1"/>
    </source>
</evidence>
<dbReference type="OrthoDB" id="9817189at2"/>
<gene>
    <name evidence="3" type="ORF">CLV60_113221</name>
</gene>
<dbReference type="Proteomes" id="UP000241964">
    <property type="component" value="Unassembled WGS sequence"/>
</dbReference>
<reference evidence="3 4" key="1">
    <citation type="submission" date="2018-03" db="EMBL/GenBank/DDBJ databases">
        <title>Genomic Encyclopedia of Archaeal and Bacterial Type Strains, Phase II (KMG-II): from individual species to whole genera.</title>
        <authorList>
            <person name="Goeker M."/>
        </authorList>
    </citation>
    <scope>NUCLEOTIDE SEQUENCE [LARGE SCALE GENOMIC DNA]</scope>
    <source>
        <strain evidence="3 4">DSM 29057</strain>
    </source>
</reference>
<accession>A0A2P8FSV8</accession>
<evidence type="ECO:0000256" key="2">
    <source>
        <dbReference type="SAM" id="Phobius"/>
    </source>
</evidence>
<protein>
    <submittedName>
        <fullName evidence="3">Uncharacterized protein</fullName>
    </submittedName>
</protein>
<feature type="transmembrane region" description="Helical" evidence="2">
    <location>
        <begin position="237"/>
        <end position="257"/>
    </location>
</feature>
<feature type="transmembrane region" description="Helical" evidence="2">
    <location>
        <begin position="370"/>
        <end position="398"/>
    </location>
</feature>
<name>A0A2P8FSV8_9BACT</name>
<feature type="transmembrane region" description="Helical" evidence="2">
    <location>
        <begin position="177"/>
        <end position="199"/>
    </location>
</feature>
<dbReference type="AlphaFoldDB" id="A0A2P8FSV8"/>
<sequence length="428" mass="48092">MKLSKSDIITYAGLIFILVASFSNLLNSLSLRSVGKILQVGGAALYILAIVSFKRRDTKRQKVVTLTKWMLLYLTLRFIIDITLIQAWDPSLVVICYTQLLFIYFWIYCAFQTPDHILGTLLKFIEKIFLAGLVFAVIEYFIPFSLKYVIFSRLFGGSIPGNYYTRDVFSVNSLRLGSFYLSPLTFAFTCLFLFCYYQVGKRQPVKWGITAVVTLLAKTKTSLFGSLIFLLGNYAKYVNQVLIIASLVFIFALPIMYDGWTFYYGFDNTPFKSTANHISGLVFGIRSALEDPFWGNGLGTAGYVAYLETLASRISPSPFRTGEASLYQNGNESLLGVIGYQMGGIFLICHVLLFVLIFQMHMKRKNYVIASFILITILFQAFTESSFTILVSVCQAFLMAKSLSPVPKQSSGRGPVDTPVDSRVLESV</sequence>
<evidence type="ECO:0000256" key="1">
    <source>
        <dbReference type="SAM" id="MobiDB-lite"/>
    </source>
</evidence>
<feature type="transmembrane region" description="Helical" evidence="2">
    <location>
        <begin position="12"/>
        <end position="31"/>
    </location>
</feature>
<comment type="caution">
    <text evidence="3">The sequence shown here is derived from an EMBL/GenBank/DDBJ whole genome shotgun (WGS) entry which is preliminary data.</text>
</comment>
<keyword evidence="4" id="KW-1185">Reference proteome</keyword>
<keyword evidence="2" id="KW-1133">Transmembrane helix</keyword>
<dbReference type="EMBL" id="PYAS01000013">
    <property type="protein sequence ID" value="PSL24796.1"/>
    <property type="molecule type" value="Genomic_DNA"/>
</dbReference>
<proteinExistence type="predicted"/>
<evidence type="ECO:0000313" key="4">
    <source>
        <dbReference type="Proteomes" id="UP000241964"/>
    </source>
</evidence>